<evidence type="ECO:0008006" key="4">
    <source>
        <dbReference type="Google" id="ProtNLM"/>
    </source>
</evidence>
<accession>A0AAN8X9R2</accession>
<evidence type="ECO:0000313" key="2">
    <source>
        <dbReference type="EMBL" id="KAK7075524.1"/>
    </source>
</evidence>
<keyword evidence="3" id="KW-1185">Reference proteome</keyword>
<dbReference type="EMBL" id="JAXCGZ010010487">
    <property type="protein sequence ID" value="KAK7075524.1"/>
    <property type="molecule type" value="Genomic_DNA"/>
</dbReference>
<comment type="caution">
    <text evidence="2">The sequence shown here is derived from an EMBL/GenBank/DDBJ whole genome shotgun (WGS) entry which is preliminary data.</text>
</comment>
<name>A0AAN8X9R2_HALRR</name>
<dbReference type="Gene3D" id="3.80.10.10">
    <property type="entry name" value="Ribonuclease Inhibitor"/>
    <property type="match status" value="1"/>
</dbReference>
<dbReference type="InterPro" id="IPR032675">
    <property type="entry name" value="LRR_dom_sf"/>
</dbReference>
<dbReference type="SUPFAM" id="SSF52058">
    <property type="entry name" value="L domain-like"/>
    <property type="match status" value="1"/>
</dbReference>
<dbReference type="PROSITE" id="PS51257">
    <property type="entry name" value="PROKAR_LIPOPROTEIN"/>
    <property type="match status" value="1"/>
</dbReference>
<proteinExistence type="predicted"/>
<organism evidence="2 3">
    <name type="scientific">Halocaridina rubra</name>
    <name type="common">Hawaiian red shrimp</name>
    <dbReference type="NCBI Taxonomy" id="373956"/>
    <lineage>
        <taxon>Eukaryota</taxon>
        <taxon>Metazoa</taxon>
        <taxon>Ecdysozoa</taxon>
        <taxon>Arthropoda</taxon>
        <taxon>Crustacea</taxon>
        <taxon>Multicrustacea</taxon>
        <taxon>Malacostraca</taxon>
        <taxon>Eumalacostraca</taxon>
        <taxon>Eucarida</taxon>
        <taxon>Decapoda</taxon>
        <taxon>Pleocyemata</taxon>
        <taxon>Caridea</taxon>
        <taxon>Atyoidea</taxon>
        <taxon>Atyidae</taxon>
        <taxon>Halocaridina</taxon>
    </lineage>
</organism>
<evidence type="ECO:0000313" key="3">
    <source>
        <dbReference type="Proteomes" id="UP001381693"/>
    </source>
</evidence>
<feature type="signal peptide" evidence="1">
    <location>
        <begin position="1"/>
        <end position="19"/>
    </location>
</feature>
<gene>
    <name evidence="2" type="ORF">SK128_008318</name>
</gene>
<reference evidence="2 3" key="1">
    <citation type="submission" date="2023-11" db="EMBL/GenBank/DDBJ databases">
        <title>Halocaridina rubra genome assembly.</title>
        <authorList>
            <person name="Smith C."/>
        </authorList>
    </citation>
    <scope>NUCLEOTIDE SEQUENCE [LARGE SCALE GENOMIC DNA]</scope>
    <source>
        <strain evidence="2">EP-1</strain>
        <tissue evidence="2">Whole</tissue>
    </source>
</reference>
<dbReference type="Proteomes" id="UP001381693">
    <property type="component" value="Unassembled WGS sequence"/>
</dbReference>
<protein>
    <recommendedName>
        <fullName evidence="4">Receptor L-domain domain-containing protein</fullName>
    </recommendedName>
</protein>
<evidence type="ECO:0000256" key="1">
    <source>
        <dbReference type="SAM" id="SignalP"/>
    </source>
</evidence>
<sequence>MKLFLSILILWVGVASTFGCSTLTEDSESVVDCSNATDISEVVAYMEELAASWSVFHNRFRILNNPNITSLVDGLFGEVQFLTVEISRCPALSDVGDFLGASSNTLTNLIFTETSYPYIPALDAPGLLNLEVSGTNVLVQRSAFSKMKNIEVAVLNSVVIEPFAFFDLENLRSLVIPFPSSNFMNLTAGTLNFNSQHLQVVDIVNGAFFFIEYGSIE</sequence>
<keyword evidence="1" id="KW-0732">Signal</keyword>
<dbReference type="AlphaFoldDB" id="A0AAN8X9R2"/>
<feature type="non-terminal residue" evidence="2">
    <location>
        <position position="217"/>
    </location>
</feature>
<feature type="chain" id="PRO_5042927666" description="Receptor L-domain domain-containing protein" evidence="1">
    <location>
        <begin position="20"/>
        <end position="217"/>
    </location>
</feature>